<evidence type="ECO:0000313" key="3">
    <source>
        <dbReference type="Proteomes" id="UP000824219"/>
    </source>
</evidence>
<name>A0A9D3NAZ1_9TELE</name>
<organism evidence="2 3">
    <name type="scientific">Hemibagrus wyckioides</name>
    <dbReference type="NCBI Taxonomy" id="337641"/>
    <lineage>
        <taxon>Eukaryota</taxon>
        <taxon>Metazoa</taxon>
        <taxon>Chordata</taxon>
        <taxon>Craniata</taxon>
        <taxon>Vertebrata</taxon>
        <taxon>Euteleostomi</taxon>
        <taxon>Actinopterygii</taxon>
        <taxon>Neopterygii</taxon>
        <taxon>Teleostei</taxon>
        <taxon>Ostariophysi</taxon>
        <taxon>Siluriformes</taxon>
        <taxon>Bagridae</taxon>
        <taxon>Hemibagrus</taxon>
    </lineage>
</organism>
<evidence type="ECO:0000313" key="2">
    <source>
        <dbReference type="EMBL" id="KAG7318013.1"/>
    </source>
</evidence>
<dbReference type="EMBL" id="JAHKSW010000023">
    <property type="protein sequence ID" value="KAG7318013.1"/>
    <property type="molecule type" value="Genomic_DNA"/>
</dbReference>
<gene>
    <name evidence="2" type="ORF">KOW79_019048</name>
</gene>
<evidence type="ECO:0000256" key="1">
    <source>
        <dbReference type="SAM" id="MobiDB-lite"/>
    </source>
</evidence>
<comment type="caution">
    <text evidence="2">The sequence shown here is derived from an EMBL/GenBank/DDBJ whole genome shotgun (WGS) entry which is preliminary data.</text>
</comment>
<feature type="compositionally biased region" description="Polar residues" evidence="1">
    <location>
        <begin position="12"/>
        <end position="24"/>
    </location>
</feature>
<accession>A0A9D3NAZ1</accession>
<feature type="compositionally biased region" description="Low complexity" evidence="1">
    <location>
        <begin position="53"/>
        <end position="67"/>
    </location>
</feature>
<proteinExistence type="predicted"/>
<dbReference type="Proteomes" id="UP000824219">
    <property type="component" value="Linkage Group LG23"/>
</dbReference>
<reference evidence="2 3" key="1">
    <citation type="submission" date="2021-06" db="EMBL/GenBank/DDBJ databases">
        <title>Chromosome-level genome assembly of the red-tail catfish (Hemibagrus wyckioides).</title>
        <authorList>
            <person name="Shao F."/>
        </authorList>
    </citation>
    <scope>NUCLEOTIDE SEQUENCE [LARGE SCALE GENOMIC DNA]</scope>
    <source>
        <strain evidence="2">EC202008001</strain>
        <tissue evidence="2">Blood</tissue>
    </source>
</reference>
<feature type="region of interest" description="Disordered" evidence="1">
    <location>
        <begin position="1"/>
        <end position="73"/>
    </location>
</feature>
<keyword evidence="3" id="KW-1185">Reference proteome</keyword>
<protein>
    <submittedName>
        <fullName evidence="2">Uncharacterized protein</fullName>
    </submittedName>
</protein>
<sequence>MSAAPAFGVSPSDISSDNPPQNGGPSPKVASPAHSPLHTHLGRNGEMCANQKASMANGTTTTSNMGSGLEGGGAAKRTALWRTIWNLIGRLSSDHPRDGAAITPGRCLATRSLDTEETEALKT</sequence>
<dbReference type="AlphaFoldDB" id="A0A9D3NAZ1"/>